<comment type="caution">
    <text evidence="4">The sequence shown here is derived from an EMBL/GenBank/DDBJ whole genome shotgun (WGS) entry which is preliminary data.</text>
</comment>
<dbReference type="PANTHER" id="PTHR12837:SF0">
    <property type="entry name" value="POLY(ADP-RIBOSE) GLYCOHYDROLASE"/>
    <property type="match status" value="1"/>
</dbReference>
<keyword evidence="2" id="KW-1133">Transmembrane helix</keyword>
<protein>
    <submittedName>
        <fullName evidence="4">Poly glycohydrolase</fullName>
    </submittedName>
</protein>
<feature type="binding site" evidence="1">
    <location>
        <position position="285"/>
    </location>
    <ligand>
        <name>substrate</name>
    </ligand>
</feature>
<keyword evidence="5" id="KW-1185">Reference proteome</keyword>
<sequence>MGSTAAPTSLFHRAHAALASDLAPAKQFSECTSVSGTQPVEEIAAAYNAVWSLRCMETCADERTLFAAIKRWALELLSSPPSLEPLPLGSSRDLSAAQCRGILANAMLGNVVDAMSGSKRHKGGLDFSRQLLDVHRVRSSVAAHKTAALLLYFSQQLSIEGTADDERTVTFERVECPSMEEMSSMLEGATEVPLLPSDGVGQDDIRLHAGSMEAAWVDEPNCRGFVNFANADFGYGCFISSATQEEILQVCCPEFNVGLIFLGRMSDDEVINVYGCRRYVIYKGYLGTFECTGPIPASRGSGSGDGRCIHDILTIDACTQGHFHKANQMRDLRKAYTSFAALAARATTVAAPGSVRSVGKPIVSTGRWGCGVFGGFPAHKFTQQVLAARLAGVRLRFSTFGQPDGCDTVLEAMTQGKEMSVARAWALLLECDRRDSFEKRLCAGLAQAAAVPRTRAALATAALATAALAAACLVAAAGHE</sequence>
<dbReference type="GO" id="GO:0005737">
    <property type="term" value="C:cytoplasm"/>
    <property type="evidence" value="ECO:0007669"/>
    <property type="project" value="TreeGrafter"/>
</dbReference>
<evidence type="ECO:0000256" key="2">
    <source>
        <dbReference type="SAM" id="Phobius"/>
    </source>
</evidence>
<feature type="binding site" evidence="1">
    <location>
        <position position="230"/>
    </location>
    <ligand>
        <name>substrate</name>
    </ligand>
</feature>
<accession>A0A0M0JA84</accession>
<dbReference type="Proteomes" id="UP000037460">
    <property type="component" value="Unassembled WGS sequence"/>
</dbReference>
<name>A0A0M0JA84_9EUKA</name>
<keyword evidence="2" id="KW-0812">Transmembrane</keyword>
<keyword evidence="2" id="KW-0472">Membrane</keyword>
<dbReference type="GO" id="GO:0006282">
    <property type="term" value="P:regulation of DNA repair"/>
    <property type="evidence" value="ECO:0007669"/>
    <property type="project" value="InterPro"/>
</dbReference>
<dbReference type="GO" id="GO:0009225">
    <property type="term" value="P:nucleotide-sugar metabolic process"/>
    <property type="evidence" value="ECO:0007669"/>
    <property type="project" value="TreeGrafter"/>
</dbReference>
<evidence type="ECO:0000256" key="1">
    <source>
        <dbReference type="PIRSR" id="PIRSR607724-2"/>
    </source>
</evidence>
<dbReference type="OrthoDB" id="1937899at2759"/>
<dbReference type="GO" id="GO:0004649">
    <property type="term" value="F:poly(ADP-ribose) glycohydrolase activity"/>
    <property type="evidence" value="ECO:0007669"/>
    <property type="project" value="InterPro"/>
</dbReference>
<dbReference type="InterPro" id="IPR046372">
    <property type="entry name" value="PARG_cat_C"/>
</dbReference>
<organism evidence="4 5">
    <name type="scientific">Chrysochromulina tobinii</name>
    <dbReference type="NCBI Taxonomy" id="1460289"/>
    <lineage>
        <taxon>Eukaryota</taxon>
        <taxon>Haptista</taxon>
        <taxon>Haptophyta</taxon>
        <taxon>Prymnesiophyceae</taxon>
        <taxon>Prymnesiales</taxon>
        <taxon>Chrysochromulinaceae</taxon>
        <taxon>Chrysochromulina</taxon>
    </lineage>
</organism>
<dbReference type="GO" id="GO:0005975">
    <property type="term" value="P:carbohydrate metabolic process"/>
    <property type="evidence" value="ECO:0007669"/>
    <property type="project" value="InterPro"/>
</dbReference>
<feature type="domain" description="PARG catalytic Macro" evidence="3">
    <location>
        <begin position="226"/>
        <end position="402"/>
    </location>
</feature>
<dbReference type="InterPro" id="IPR007724">
    <property type="entry name" value="Poly_GlycHdrlase"/>
</dbReference>
<dbReference type="Pfam" id="PF05028">
    <property type="entry name" value="PARG_cat_C"/>
    <property type="match status" value="1"/>
</dbReference>
<dbReference type="EMBL" id="JWZX01003187">
    <property type="protein sequence ID" value="KOO23489.1"/>
    <property type="molecule type" value="Genomic_DNA"/>
</dbReference>
<feature type="transmembrane region" description="Helical" evidence="2">
    <location>
        <begin position="456"/>
        <end position="477"/>
    </location>
</feature>
<dbReference type="GO" id="GO:1990966">
    <property type="term" value="P:ATP generation from poly-ADP-D-ribose"/>
    <property type="evidence" value="ECO:0007669"/>
    <property type="project" value="TreeGrafter"/>
</dbReference>
<evidence type="ECO:0000313" key="5">
    <source>
        <dbReference type="Proteomes" id="UP000037460"/>
    </source>
</evidence>
<evidence type="ECO:0000259" key="3">
    <source>
        <dbReference type="Pfam" id="PF05028"/>
    </source>
</evidence>
<evidence type="ECO:0000313" key="4">
    <source>
        <dbReference type="EMBL" id="KOO23489.1"/>
    </source>
</evidence>
<dbReference type="PANTHER" id="PTHR12837">
    <property type="entry name" value="POLY ADP-RIBOSE GLYCOHYDROLASE"/>
    <property type="match status" value="1"/>
</dbReference>
<dbReference type="GO" id="GO:0005634">
    <property type="term" value="C:nucleus"/>
    <property type="evidence" value="ECO:0007669"/>
    <property type="project" value="TreeGrafter"/>
</dbReference>
<reference evidence="5" key="1">
    <citation type="journal article" date="2015" name="PLoS Genet.">
        <title>Genome Sequence and Transcriptome Analyses of Chrysochromulina tobin: Metabolic Tools for Enhanced Algal Fitness in the Prominent Order Prymnesiales (Haptophyceae).</title>
        <authorList>
            <person name="Hovde B.T."/>
            <person name="Deodato C.R."/>
            <person name="Hunsperger H.M."/>
            <person name="Ryken S.A."/>
            <person name="Yost W."/>
            <person name="Jha R.K."/>
            <person name="Patterson J."/>
            <person name="Monnat R.J. Jr."/>
            <person name="Barlow S.B."/>
            <person name="Starkenburg S.R."/>
            <person name="Cattolico R.A."/>
        </authorList>
    </citation>
    <scope>NUCLEOTIDE SEQUENCE</scope>
    <source>
        <strain evidence="5">CCMP291</strain>
    </source>
</reference>
<feature type="binding site" evidence="1">
    <location>
        <position position="244"/>
    </location>
    <ligand>
        <name>substrate</name>
    </ligand>
</feature>
<keyword evidence="4" id="KW-0378">Hydrolase</keyword>
<proteinExistence type="predicted"/>
<gene>
    <name evidence="4" type="ORF">Ctob_009258</name>
</gene>
<dbReference type="AlphaFoldDB" id="A0A0M0JA84"/>